<reference evidence="3" key="1">
    <citation type="journal article" date="2014" name="Int. J. Syst. Evol. Microbiol.">
        <title>Complete genome sequence of Corynebacterium casei LMG S-19264T (=DSM 44701T), isolated from a smear-ripened cheese.</title>
        <authorList>
            <consortium name="US DOE Joint Genome Institute (JGI-PGF)"/>
            <person name="Walter F."/>
            <person name="Albersmeier A."/>
            <person name="Kalinowski J."/>
            <person name="Ruckert C."/>
        </authorList>
    </citation>
    <scope>NUCLEOTIDE SEQUENCE</scope>
    <source>
        <strain evidence="3">KCTC 32337</strain>
    </source>
</reference>
<organism evidence="3 4">
    <name type="scientific">Paraglaciecola chathamensis</name>
    <dbReference type="NCBI Taxonomy" id="368405"/>
    <lineage>
        <taxon>Bacteria</taxon>
        <taxon>Pseudomonadati</taxon>
        <taxon>Pseudomonadota</taxon>
        <taxon>Gammaproteobacteria</taxon>
        <taxon>Alteromonadales</taxon>
        <taxon>Alteromonadaceae</taxon>
        <taxon>Paraglaciecola</taxon>
    </lineage>
</organism>
<dbReference type="InterPro" id="IPR049220">
    <property type="entry name" value="DUF6868"/>
</dbReference>
<feature type="domain" description="DUF6868" evidence="2">
    <location>
        <begin position="6"/>
        <end position="80"/>
    </location>
</feature>
<gene>
    <name evidence="3" type="ORF">GCM10011274_16310</name>
</gene>
<dbReference type="EMBL" id="BMZC01000004">
    <property type="protein sequence ID" value="GGZ59083.1"/>
    <property type="molecule type" value="Genomic_DNA"/>
</dbReference>
<dbReference type="Pfam" id="PF21742">
    <property type="entry name" value="DUF6868"/>
    <property type="match status" value="1"/>
</dbReference>
<keyword evidence="1" id="KW-0812">Transmembrane</keyword>
<feature type="transmembrane region" description="Helical" evidence="1">
    <location>
        <begin position="12"/>
        <end position="32"/>
    </location>
</feature>
<evidence type="ECO:0000256" key="1">
    <source>
        <dbReference type="SAM" id="Phobius"/>
    </source>
</evidence>
<sequence length="81" mass="9364">MQNSILLSEIFGWMSLINVGVLSVASLALIWWGDKITSIHSRLFGVPVPRLKNMYMNYLAQYKLLIFVFNLIPYIALKIIY</sequence>
<evidence type="ECO:0000313" key="4">
    <source>
        <dbReference type="Proteomes" id="UP000622604"/>
    </source>
</evidence>
<proteinExistence type="predicted"/>
<keyword evidence="1" id="KW-1133">Transmembrane helix</keyword>
<protein>
    <recommendedName>
        <fullName evidence="2">DUF6868 domain-containing protein</fullName>
    </recommendedName>
</protein>
<dbReference type="AlphaFoldDB" id="A0A8H9IE09"/>
<keyword evidence="1" id="KW-0472">Membrane</keyword>
<dbReference type="RefSeq" id="WP_008303327.1">
    <property type="nucleotide sequence ID" value="NZ_BMZC01000004.1"/>
</dbReference>
<comment type="caution">
    <text evidence="3">The sequence shown here is derived from an EMBL/GenBank/DDBJ whole genome shotgun (WGS) entry which is preliminary data.</text>
</comment>
<evidence type="ECO:0000313" key="3">
    <source>
        <dbReference type="EMBL" id="GGZ59083.1"/>
    </source>
</evidence>
<evidence type="ECO:0000259" key="2">
    <source>
        <dbReference type="Pfam" id="PF21742"/>
    </source>
</evidence>
<feature type="transmembrane region" description="Helical" evidence="1">
    <location>
        <begin position="62"/>
        <end position="80"/>
    </location>
</feature>
<name>A0A8H9IE09_9ALTE</name>
<dbReference type="Proteomes" id="UP000622604">
    <property type="component" value="Unassembled WGS sequence"/>
</dbReference>
<accession>A0A8H9IE09</accession>
<reference evidence="3" key="2">
    <citation type="submission" date="2020-09" db="EMBL/GenBank/DDBJ databases">
        <authorList>
            <person name="Sun Q."/>
            <person name="Kim S."/>
        </authorList>
    </citation>
    <scope>NUCLEOTIDE SEQUENCE</scope>
    <source>
        <strain evidence="3">KCTC 32337</strain>
    </source>
</reference>